<comment type="caution">
    <text evidence="2">The sequence shown here is derived from an EMBL/GenBank/DDBJ whole genome shotgun (WGS) entry which is preliminary data.</text>
</comment>
<reference evidence="2 3" key="1">
    <citation type="journal article" date="2019" name="Nat. Microbiol.">
        <title>Mediterranean grassland soil C-N compound turnover is dependent on rainfall and depth, and is mediated by genomically divergent microorganisms.</title>
        <authorList>
            <person name="Diamond S."/>
            <person name="Andeer P.F."/>
            <person name="Li Z."/>
            <person name="Crits-Christoph A."/>
            <person name="Burstein D."/>
            <person name="Anantharaman K."/>
            <person name="Lane K.R."/>
            <person name="Thomas B.C."/>
            <person name="Pan C."/>
            <person name="Northen T.R."/>
            <person name="Banfield J.F."/>
        </authorList>
    </citation>
    <scope>NUCLEOTIDE SEQUENCE [LARGE SCALE GENOMIC DNA]</scope>
    <source>
        <strain evidence="2">WS_8</strain>
    </source>
</reference>
<dbReference type="SUPFAM" id="SSF56925">
    <property type="entry name" value="OMPA-like"/>
    <property type="match status" value="1"/>
</dbReference>
<sequence length="204" mass="21948">MRSSRAVVVACLGACLASALIAYSESAAAEFDPWAKHAQWFSLRGGYAKSTGEGAADGNAGFGFGYTRFWNSRWASSAFGHFELLGSYQAASEIEVPWTLELTRHVKWNSSFRPYLGLGAGAFYHQFYRTGQDVASVRGGGYLVGGGNVPIGGRSLLGLDVRVIHEAKESLENGIFGVASQPGATPEVQNGTQFSVKLNYSWVY</sequence>
<protein>
    <recommendedName>
        <fullName evidence="4">Outer membrane protein beta-barrel domain-containing protein</fullName>
    </recommendedName>
</protein>
<keyword evidence="1" id="KW-0732">Signal</keyword>
<dbReference type="AlphaFoldDB" id="A0A538TUX7"/>
<evidence type="ECO:0000256" key="1">
    <source>
        <dbReference type="SAM" id="SignalP"/>
    </source>
</evidence>
<dbReference type="InterPro" id="IPR011250">
    <property type="entry name" value="OMP/PagP_B-barrel"/>
</dbReference>
<feature type="chain" id="PRO_5021712060" description="Outer membrane protein beta-barrel domain-containing protein" evidence="1">
    <location>
        <begin position="30"/>
        <end position="204"/>
    </location>
</feature>
<organism evidence="2 3">
    <name type="scientific">Eiseniibacteriota bacterium</name>
    <dbReference type="NCBI Taxonomy" id="2212470"/>
    <lineage>
        <taxon>Bacteria</taxon>
        <taxon>Candidatus Eiseniibacteriota</taxon>
    </lineage>
</organism>
<evidence type="ECO:0000313" key="3">
    <source>
        <dbReference type="Proteomes" id="UP000316609"/>
    </source>
</evidence>
<gene>
    <name evidence="2" type="ORF">E6K78_04840</name>
</gene>
<feature type="signal peptide" evidence="1">
    <location>
        <begin position="1"/>
        <end position="29"/>
    </location>
</feature>
<evidence type="ECO:0008006" key="4">
    <source>
        <dbReference type="Google" id="ProtNLM"/>
    </source>
</evidence>
<name>A0A538TUX7_UNCEI</name>
<dbReference type="Proteomes" id="UP000316609">
    <property type="component" value="Unassembled WGS sequence"/>
</dbReference>
<dbReference type="EMBL" id="VBOY01000039">
    <property type="protein sequence ID" value="TMQ67430.1"/>
    <property type="molecule type" value="Genomic_DNA"/>
</dbReference>
<evidence type="ECO:0000313" key="2">
    <source>
        <dbReference type="EMBL" id="TMQ67430.1"/>
    </source>
</evidence>
<accession>A0A538TUX7</accession>
<proteinExistence type="predicted"/>